<keyword evidence="1" id="KW-0472">Membrane</keyword>
<reference evidence="2 3" key="2">
    <citation type="journal article" date="2019" name="G3 (Bethesda)">
        <title>Hybrid Assembly of the Genome of the Entomopathogenic Nematode Steinernema carpocapsae Identifies the X-Chromosome.</title>
        <authorList>
            <person name="Serra L."/>
            <person name="Macchietto M."/>
            <person name="Macias-Munoz A."/>
            <person name="McGill C.J."/>
            <person name="Rodriguez I.M."/>
            <person name="Rodriguez B."/>
            <person name="Murad R."/>
            <person name="Mortazavi A."/>
        </authorList>
    </citation>
    <scope>NUCLEOTIDE SEQUENCE [LARGE SCALE GENOMIC DNA]</scope>
    <source>
        <strain evidence="2 3">ALL</strain>
    </source>
</reference>
<reference evidence="2 3" key="1">
    <citation type="journal article" date="2015" name="Genome Biol.">
        <title>Comparative genomics of Steinernema reveals deeply conserved gene regulatory networks.</title>
        <authorList>
            <person name="Dillman A.R."/>
            <person name="Macchietto M."/>
            <person name="Porter C.F."/>
            <person name="Rogers A."/>
            <person name="Williams B."/>
            <person name="Antoshechkin I."/>
            <person name="Lee M.M."/>
            <person name="Goodwin Z."/>
            <person name="Lu X."/>
            <person name="Lewis E.E."/>
            <person name="Goodrich-Blair H."/>
            <person name="Stock S.P."/>
            <person name="Adams B.J."/>
            <person name="Sternberg P.W."/>
            <person name="Mortazavi A."/>
        </authorList>
    </citation>
    <scope>NUCLEOTIDE SEQUENCE [LARGE SCALE GENOMIC DNA]</scope>
    <source>
        <strain evidence="2 3">ALL</strain>
    </source>
</reference>
<sequence>MTQKSESILRFERKNDIVRSSSACRRVPTPAYQGMARFNSKFIASNLARSQRFLSHLCCVVQTILFYDSFLFFY</sequence>
<keyword evidence="1" id="KW-0812">Transmembrane</keyword>
<organism evidence="2 3">
    <name type="scientific">Steinernema carpocapsae</name>
    <name type="common">Entomopathogenic nematode</name>
    <dbReference type="NCBI Taxonomy" id="34508"/>
    <lineage>
        <taxon>Eukaryota</taxon>
        <taxon>Metazoa</taxon>
        <taxon>Ecdysozoa</taxon>
        <taxon>Nematoda</taxon>
        <taxon>Chromadorea</taxon>
        <taxon>Rhabditida</taxon>
        <taxon>Tylenchina</taxon>
        <taxon>Panagrolaimomorpha</taxon>
        <taxon>Strongyloidoidea</taxon>
        <taxon>Steinernematidae</taxon>
        <taxon>Steinernema</taxon>
    </lineage>
</organism>
<evidence type="ECO:0000313" key="3">
    <source>
        <dbReference type="Proteomes" id="UP000298663"/>
    </source>
</evidence>
<dbReference type="AlphaFoldDB" id="A0A4U5MGY0"/>
<accession>A0A4U5MGY0</accession>
<keyword evidence="3" id="KW-1185">Reference proteome</keyword>
<dbReference type="EMBL" id="AZBU02000008">
    <property type="protein sequence ID" value="TKR68550.1"/>
    <property type="molecule type" value="Genomic_DNA"/>
</dbReference>
<dbReference type="Proteomes" id="UP000298663">
    <property type="component" value="Unassembled WGS sequence"/>
</dbReference>
<name>A0A4U5MGY0_STECR</name>
<keyword evidence="1" id="KW-1133">Transmembrane helix</keyword>
<evidence type="ECO:0000313" key="2">
    <source>
        <dbReference type="EMBL" id="TKR68550.1"/>
    </source>
</evidence>
<evidence type="ECO:0000256" key="1">
    <source>
        <dbReference type="SAM" id="Phobius"/>
    </source>
</evidence>
<feature type="transmembrane region" description="Helical" evidence="1">
    <location>
        <begin position="53"/>
        <end position="73"/>
    </location>
</feature>
<proteinExistence type="predicted"/>
<gene>
    <name evidence="2" type="ORF">L596_024515</name>
</gene>
<comment type="caution">
    <text evidence="2">The sequence shown here is derived from an EMBL/GenBank/DDBJ whole genome shotgun (WGS) entry which is preliminary data.</text>
</comment>
<protein>
    <submittedName>
        <fullName evidence="2">Uncharacterized protein</fullName>
    </submittedName>
</protein>